<proteinExistence type="inferred from homology"/>
<evidence type="ECO:0000256" key="6">
    <source>
        <dbReference type="ARBA" id="ARBA00022519"/>
    </source>
</evidence>
<reference evidence="10 11" key="1">
    <citation type="submission" date="2020-02" db="EMBL/GenBank/DDBJ databases">
        <title>Comparative genomics of sulfur disproportionating microorganisms.</title>
        <authorList>
            <person name="Ward L.M."/>
            <person name="Bertran E."/>
            <person name="Johnston D.T."/>
        </authorList>
    </citation>
    <scope>NUCLEOTIDE SEQUENCE [LARGE SCALE GENOMIC DNA]</scope>
    <source>
        <strain evidence="10 11">DSM 100025</strain>
    </source>
</reference>
<evidence type="ECO:0000256" key="1">
    <source>
        <dbReference type="ARBA" id="ARBA00004308"/>
    </source>
</evidence>
<dbReference type="Proteomes" id="UP000469346">
    <property type="component" value="Unassembled WGS sequence"/>
</dbReference>
<dbReference type="SUPFAM" id="SSF53850">
    <property type="entry name" value="Periplasmic binding protein-like II"/>
    <property type="match status" value="1"/>
</dbReference>
<gene>
    <name evidence="10" type="ORF">G3N55_11520</name>
</gene>
<accession>A0A6N9TQX4</accession>
<dbReference type="RefSeq" id="WP_163299707.1">
    <property type="nucleotide sequence ID" value="NZ_JAAGRR010000180.1"/>
</dbReference>
<dbReference type="CDD" id="cd13553">
    <property type="entry name" value="PBP2_NrtA_CpmA_like"/>
    <property type="match status" value="1"/>
</dbReference>
<dbReference type="GO" id="GO:0042597">
    <property type="term" value="C:periplasmic space"/>
    <property type="evidence" value="ECO:0007669"/>
    <property type="project" value="UniProtKB-SubCell"/>
</dbReference>
<sequence>MSPTHLSSNAWRITLATVAWVALISALHYWRNVDHGRVQVLRMGYMPVVTNLACPLLDYATRNAADVRFEALKFGSFAEMGDALREGHIDAAFMIAPLAIVMRQQGVPVKVVYIGNRHESTLVVRSELPVRTFRDLAGHTLAVPMRYSGHNVAARLLARKYGIEDRIRILEMNPPDMPSALLSGGLDAYFVGEPFAMQAVRTGRARVLLHVEDVWPGFICNLLVVREDLLERRREWIARLVEGAARSGLWASRHPEEAARIVAKYWNMPAETVADCLTHPRGRFVYDRFVPKVEELRELAHRMMEVGLVGTDDVSGLVDDSLARSARLDDITDFFSILSPPVQPLDTARGEAPRAGTRRR</sequence>
<keyword evidence="8 9" id="KW-0472">Membrane</keyword>
<dbReference type="Pfam" id="PF13379">
    <property type="entry name" value="NMT1_2"/>
    <property type="match status" value="1"/>
</dbReference>
<dbReference type="EMBL" id="JAAGRR010000180">
    <property type="protein sequence ID" value="NDY43468.1"/>
    <property type="molecule type" value="Genomic_DNA"/>
</dbReference>
<dbReference type="Gene3D" id="3.40.190.10">
    <property type="entry name" value="Periplasmic binding protein-like II"/>
    <property type="match status" value="2"/>
</dbReference>
<feature type="transmembrane region" description="Helical" evidence="9">
    <location>
        <begin position="12"/>
        <end position="30"/>
    </location>
</feature>
<keyword evidence="4" id="KW-0813">Transport</keyword>
<evidence type="ECO:0000313" key="10">
    <source>
        <dbReference type="EMBL" id="NDY43468.1"/>
    </source>
</evidence>
<name>A0A6N9TQX4_DISTH</name>
<dbReference type="AlphaFoldDB" id="A0A6N9TQX4"/>
<evidence type="ECO:0000256" key="7">
    <source>
        <dbReference type="ARBA" id="ARBA00022729"/>
    </source>
</evidence>
<comment type="similarity">
    <text evidence="3">Belongs to the bacterial solute-binding protein SsuA/TauA family.</text>
</comment>
<dbReference type="PANTHER" id="PTHR30024:SF47">
    <property type="entry name" value="TAURINE-BINDING PERIPLASMIC PROTEIN"/>
    <property type="match status" value="1"/>
</dbReference>
<dbReference type="PANTHER" id="PTHR30024">
    <property type="entry name" value="ALIPHATIC SULFONATES-BINDING PROTEIN-RELATED"/>
    <property type="match status" value="1"/>
</dbReference>
<keyword evidence="11" id="KW-1185">Reference proteome</keyword>
<keyword evidence="5" id="KW-1003">Cell membrane</keyword>
<evidence type="ECO:0000256" key="5">
    <source>
        <dbReference type="ARBA" id="ARBA00022475"/>
    </source>
</evidence>
<evidence type="ECO:0000256" key="8">
    <source>
        <dbReference type="ARBA" id="ARBA00023136"/>
    </source>
</evidence>
<organism evidence="10 11">
    <name type="scientific">Dissulfurirhabdus thermomarina</name>
    <dbReference type="NCBI Taxonomy" id="1765737"/>
    <lineage>
        <taxon>Bacteria</taxon>
        <taxon>Deltaproteobacteria</taxon>
        <taxon>Dissulfurirhabdaceae</taxon>
        <taxon>Dissulfurirhabdus</taxon>
    </lineage>
</organism>
<keyword evidence="9" id="KW-1133">Transmembrane helix</keyword>
<evidence type="ECO:0000256" key="2">
    <source>
        <dbReference type="ARBA" id="ARBA00004418"/>
    </source>
</evidence>
<evidence type="ECO:0000256" key="4">
    <source>
        <dbReference type="ARBA" id="ARBA00022448"/>
    </source>
</evidence>
<comment type="subcellular location">
    <subcellularLocation>
        <location evidence="1">Endomembrane system</location>
    </subcellularLocation>
    <subcellularLocation>
        <location evidence="2">Periplasm</location>
    </subcellularLocation>
</comment>
<comment type="caution">
    <text evidence="10">The sequence shown here is derived from an EMBL/GenBank/DDBJ whole genome shotgun (WGS) entry which is preliminary data.</text>
</comment>
<keyword evidence="9" id="KW-0812">Transmembrane</keyword>
<evidence type="ECO:0000256" key="3">
    <source>
        <dbReference type="ARBA" id="ARBA00010742"/>
    </source>
</evidence>
<dbReference type="InterPro" id="IPR044527">
    <property type="entry name" value="NrtA/CpmA_ABC-bd_dom"/>
</dbReference>
<evidence type="ECO:0000313" key="11">
    <source>
        <dbReference type="Proteomes" id="UP000469346"/>
    </source>
</evidence>
<keyword evidence="7" id="KW-0732">Signal</keyword>
<evidence type="ECO:0000256" key="9">
    <source>
        <dbReference type="SAM" id="Phobius"/>
    </source>
</evidence>
<dbReference type="GO" id="GO:0012505">
    <property type="term" value="C:endomembrane system"/>
    <property type="evidence" value="ECO:0007669"/>
    <property type="project" value="UniProtKB-SubCell"/>
</dbReference>
<protein>
    <submittedName>
        <fullName evidence="10">ABC transporter substrate-binding protein</fullName>
    </submittedName>
</protein>
<keyword evidence="6" id="KW-0997">Cell inner membrane</keyword>